<proteinExistence type="predicted"/>
<evidence type="ECO:0000256" key="1">
    <source>
        <dbReference type="SAM" id="Coils"/>
    </source>
</evidence>
<gene>
    <name evidence="2" type="ORF">ACJMK2_017744</name>
</gene>
<dbReference type="Proteomes" id="UP001634394">
    <property type="component" value="Unassembled WGS sequence"/>
</dbReference>
<protein>
    <submittedName>
        <fullName evidence="2">Uncharacterized protein</fullName>
    </submittedName>
</protein>
<keyword evidence="3" id="KW-1185">Reference proteome</keyword>
<organism evidence="2 3">
    <name type="scientific">Sinanodonta woodiana</name>
    <name type="common">Chinese pond mussel</name>
    <name type="synonym">Anodonta woodiana</name>
    <dbReference type="NCBI Taxonomy" id="1069815"/>
    <lineage>
        <taxon>Eukaryota</taxon>
        <taxon>Metazoa</taxon>
        <taxon>Spiralia</taxon>
        <taxon>Lophotrochozoa</taxon>
        <taxon>Mollusca</taxon>
        <taxon>Bivalvia</taxon>
        <taxon>Autobranchia</taxon>
        <taxon>Heteroconchia</taxon>
        <taxon>Palaeoheterodonta</taxon>
        <taxon>Unionida</taxon>
        <taxon>Unionoidea</taxon>
        <taxon>Unionidae</taxon>
        <taxon>Unioninae</taxon>
        <taxon>Sinanodonta</taxon>
    </lineage>
</organism>
<comment type="caution">
    <text evidence="2">The sequence shown here is derived from an EMBL/GenBank/DDBJ whole genome shotgun (WGS) entry which is preliminary data.</text>
</comment>
<dbReference type="EMBL" id="JBJQND010000016">
    <property type="protein sequence ID" value="KAL3846786.1"/>
    <property type="molecule type" value="Genomic_DNA"/>
</dbReference>
<name>A0ABD3UBD9_SINWO</name>
<keyword evidence="1" id="KW-0175">Coiled coil</keyword>
<dbReference type="AlphaFoldDB" id="A0ABD3UBD9"/>
<evidence type="ECO:0000313" key="2">
    <source>
        <dbReference type="EMBL" id="KAL3846786.1"/>
    </source>
</evidence>
<sequence>EKELLKMILQNQKEILRAIKKNEKEIRSLKTKLEERDAAANFKEPIKVPLQIRNAVYKAYASGLDRGLAWQFDKK</sequence>
<evidence type="ECO:0000313" key="3">
    <source>
        <dbReference type="Proteomes" id="UP001634394"/>
    </source>
</evidence>
<feature type="non-terminal residue" evidence="2">
    <location>
        <position position="1"/>
    </location>
</feature>
<feature type="non-terminal residue" evidence="2">
    <location>
        <position position="75"/>
    </location>
</feature>
<accession>A0ABD3UBD9</accession>
<feature type="coiled-coil region" evidence="1">
    <location>
        <begin position="12"/>
        <end position="39"/>
    </location>
</feature>
<reference evidence="2 3" key="1">
    <citation type="submission" date="2024-11" db="EMBL/GenBank/DDBJ databases">
        <title>Chromosome-level genome assembly of the freshwater bivalve Anodonta woodiana.</title>
        <authorList>
            <person name="Chen X."/>
        </authorList>
    </citation>
    <scope>NUCLEOTIDE SEQUENCE [LARGE SCALE GENOMIC DNA]</scope>
    <source>
        <strain evidence="2">MN2024</strain>
        <tissue evidence="2">Gills</tissue>
    </source>
</reference>